<feature type="domain" description="Cation efflux protein transmembrane" evidence="11">
    <location>
        <begin position="406"/>
        <end position="616"/>
    </location>
</feature>
<protein>
    <recommendedName>
        <fullName evidence="8">Zinc transporter</fullName>
    </recommendedName>
</protein>
<keyword evidence="14" id="KW-1185">Reference proteome</keyword>
<dbReference type="Proteomes" id="UP001583280">
    <property type="component" value="Unassembled WGS sequence"/>
</dbReference>
<feature type="compositionally biased region" description="Polar residues" evidence="9">
    <location>
        <begin position="114"/>
        <end position="133"/>
    </location>
</feature>
<feature type="transmembrane region" description="Helical" evidence="10">
    <location>
        <begin position="436"/>
        <end position="454"/>
    </location>
</feature>
<dbReference type="InterPro" id="IPR029063">
    <property type="entry name" value="SAM-dependent_MTases_sf"/>
</dbReference>
<keyword evidence="5 10" id="KW-1133">Transmembrane helix</keyword>
<feature type="region of interest" description="Disordered" evidence="9">
    <location>
        <begin position="1"/>
        <end position="186"/>
    </location>
</feature>
<evidence type="ECO:0000259" key="11">
    <source>
        <dbReference type="Pfam" id="PF01545"/>
    </source>
</evidence>
<comment type="function">
    <text evidence="8">Functions as a zinc transporter.</text>
</comment>
<feature type="compositionally biased region" description="Polar residues" evidence="9">
    <location>
        <begin position="63"/>
        <end position="77"/>
    </location>
</feature>
<dbReference type="EMBL" id="JAWDJO010000008">
    <property type="protein sequence ID" value="KAL1901138.1"/>
    <property type="molecule type" value="Genomic_DNA"/>
</dbReference>
<dbReference type="Gene3D" id="1.20.1510.10">
    <property type="entry name" value="Cation efflux protein transmembrane domain"/>
    <property type="match status" value="1"/>
</dbReference>
<feature type="compositionally biased region" description="Basic and acidic residues" evidence="9">
    <location>
        <begin position="293"/>
        <end position="334"/>
    </location>
</feature>
<keyword evidence="8" id="KW-0256">Endoplasmic reticulum</keyword>
<organism evidence="13 14">
    <name type="scientific">Ceratocystis pirilliformis</name>
    <dbReference type="NCBI Taxonomy" id="259994"/>
    <lineage>
        <taxon>Eukaryota</taxon>
        <taxon>Fungi</taxon>
        <taxon>Dikarya</taxon>
        <taxon>Ascomycota</taxon>
        <taxon>Pezizomycotina</taxon>
        <taxon>Sordariomycetes</taxon>
        <taxon>Hypocreomycetidae</taxon>
        <taxon>Microascales</taxon>
        <taxon>Ceratocystidaceae</taxon>
        <taxon>Ceratocystis</taxon>
    </lineage>
</organism>
<dbReference type="SUPFAM" id="SSF161111">
    <property type="entry name" value="Cation efflux protein transmembrane domain-like"/>
    <property type="match status" value="1"/>
</dbReference>
<gene>
    <name evidence="13" type="primary">MSC2</name>
    <name evidence="13" type="ORF">Cpir12675_000627</name>
</gene>
<evidence type="ECO:0000256" key="6">
    <source>
        <dbReference type="ARBA" id="ARBA00023065"/>
    </source>
</evidence>
<comment type="caution">
    <text evidence="13">The sequence shown here is derived from an EMBL/GenBank/DDBJ whole genome shotgun (WGS) entry which is preliminary data.</text>
</comment>
<evidence type="ECO:0000256" key="9">
    <source>
        <dbReference type="SAM" id="MobiDB-lite"/>
    </source>
</evidence>
<dbReference type="PANTHER" id="PTHR45755">
    <property type="match status" value="1"/>
</dbReference>
<dbReference type="InterPro" id="IPR045316">
    <property type="entry name" value="Msc2-like"/>
</dbReference>
<evidence type="ECO:0000256" key="8">
    <source>
        <dbReference type="RuleBase" id="RU369017"/>
    </source>
</evidence>
<evidence type="ECO:0000256" key="2">
    <source>
        <dbReference type="ARBA" id="ARBA00008873"/>
    </source>
</evidence>
<dbReference type="PANTHER" id="PTHR45755:SF4">
    <property type="entry name" value="ZINC TRANSPORTER 7"/>
    <property type="match status" value="1"/>
</dbReference>
<dbReference type="InterPro" id="IPR058533">
    <property type="entry name" value="Cation_efflux_TM"/>
</dbReference>
<feature type="compositionally biased region" description="Basic and acidic residues" evidence="9">
    <location>
        <begin position="346"/>
        <end position="360"/>
    </location>
</feature>
<evidence type="ECO:0000256" key="4">
    <source>
        <dbReference type="ARBA" id="ARBA00022692"/>
    </source>
</evidence>
<dbReference type="Gene3D" id="3.40.50.150">
    <property type="entry name" value="Vaccinia Virus protein VP39"/>
    <property type="match status" value="1"/>
</dbReference>
<comment type="similarity">
    <text evidence="2 8">Belongs to the cation diffusion facilitator (CDF) transporter (TC 2.A.4) family. SLC30A subfamily.</text>
</comment>
<feature type="compositionally biased region" description="Basic residues" evidence="9">
    <location>
        <begin position="335"/>
        <end position="345"/>
    </location>
</feature>
<feature type="domain" description="Methyltransferase type 11" evidence="12">
    <location>
        <begin position="761"/>
        <end position="854"/>
    </location>
</feature>
<keyword evidence="7 10" id="KW-0472">Membrane</keyword>
<name>A0ABR3ZMR6_9PEZI</name>
<keyword evidence="3 8" id="KW-0813">Transport</keyword>
<evidence type="ECO:0000256" key="5">
    <source>
        <dbReference type="ARBA" id="ARBA00022989"/>
    </source>
</evidence>
<reference evidence="13 14" key="1">
    <citation type="journal article" date="2024" name="IMA Fungus">
        <title>IMA Genome - F19 : A genome assembly and annotation guide to empower mycologists, including annotated draft genome sequences of Ceratocystis pirilliformis, Diaporthe australafricana, Fusarium ophioides, Paecilomyces lecythidis, and Sporothrix stenoceras.</title>
        <authorList>
            <person name="Aylward J."/>
            <person name="Wilson A.M."/>
            <person name="Visagie C.M."/>
            <person name="Spraker J."/>
            <person name="Barnes I."/>
            <person name="Buitendag C."/>
            <person name="Ceriani C."/>
            <person name="Del Mar Angel L."/>
            <person name="du Plessis D."/>
            <person name="Fuchs T."/>
            <person name="Gasser K."/>
            <person name="Kramer D."/>
            <person name="Li W."/>
            <person name="Munsamy K."/>
            <person name="Piso A."/>
            <person name="Price J.L."/>
            <person name="Sonnekus B."/>
            <person name="Thomas C."/>
            <person name="van der Nest A."/>
            <person name="van Dijk A."/>
            <person name="van Heerden A."/>
            <person name="van Vuuren N."/>
            <person name="Yilmaz N."/>
            <person name="Duong T.A."/>
            <person name="van der Merwe N.A."/>
            <person name="Wingfield M.J."/>
            <person name="Wingfield B.D."/>
        </authorList>
    </citation>
    <scope>NUCLEOTIDE SEQUENCE [LARGE SCALE GENOMIC DNA]</scope>
    <source>
        <strain evidence="13 14">CMW 12675</strain>
    </source>
</reference>
<dbReference type="InterPro" id="IPR013216">
    <property type="entry name" value="Methyltransf_11"/>
</dbReference>
<dbReference type="InterPro" id="IPR027469">
    <property type="entry name" value="Cation_efflux_TMD_sf"/>
</dbReference>
<keyword evidence="6 8" id="KW-0406">Ion transport</keyword>
<evidence type="ECO:0000256" key="1">
    <source>
        <dbReference type="ARBA" id="ARBA00004141"/>
    </source>
</evidence>
<dbReference type="Pfam" id="PF01545">
    <property type="entry name" value="Cation_efflux"/>
    <property type="match status" value="1"/>
</dbReference>
<feature type="compositionally biased region" description="Low complexity" evidence="9">
    <location>
        <begin position="16"/>
        <end position="46"/>
    </location>
</feature>
<feature type="transmembrane region" description="Helical" evidence="10">
    <location>
        <begin position="405"/>
        <end position="424"/>
    </location>
</feature>
<evidence type="ECO:0000313" key="14">
    <source>
        <dbReference type="Proteomes" id="UP001583280"/>
    </source>
</evidence>
<feature type="region of interest" description="Disordered" evidence="9">
    <location>
        <begin position="192"/>
        <end position="211"/>
    </location>
</feature>
<dbReference type="NCBIfam" id="TIGR01297">
    <property type="entry name" value="CDF"/>
    <property type="match status" value="1"/>
</dbReference>
<feature type="compositionally biased region" description="Low complexity" evidence="9">
    <location>
        <begin position="171"/>
        <end position="181"/>
    </location>
</feature>
<feature type="transmembrane region" description="Helical" evidence="10">
    <location>
        <begin position="559"/>
        <end position="581"/>
    </location>
</feature>
<evidence type="ECO:0000256" key="10">
    <source>
        <dbReference type="SAM" id="Phobius"/>
    </source>
</evidence>
<feature type="compositionally biased region" description="Low complexity" evidence="9">
    <location>
        <begin position="78"/>
        <end position="91"/>
    </location>
</feature>
<evidence type="ECO:0000259" key="12">
    <source>
        <dbReference type="Pfam" id="PF08241"/>
    </source>
</evidence>
<evidence type="ECO:0000313" key="13">
    <source>
        <dbReference type="EMBL" id="KAL1901138.1"/>
    </source>
</evidence>
<dbReference type="SUPFAM" id="SSF53335">
    <property type="entry name" value="S-adenosyl-L-methionine-dependent methyltransferases"/>
    <property type="match status" value="1"/>
</dbReference>
<feature type="transmembrane region" description="Helical" evidence="10">
    <location>
        <begin position="587"/>
        <end position="608"/>
    </location>
</feature>
<feature type="region of interest" description="Disordered" evidence="9">
    <location>
        <begin position="284"/>
        <end position="360"/>
    </location>
</feature>
<sequence length="1022" mass="112206">MAHHESSGSPLMALISHPPFTHTHSPSHSSSHSQSNSRSFSSASASELVPASAPTPAVRSFSGGYTSTGTQKSSTTISGPSPSRSVSASLPHLQPGQHHYTNHVHTSPQHRHPQNLSQNSHPAYSDSNNSLQQPLLHYQRSRSRSPRPHSPLRYQQTSSSSSPDISTNNCHTKTASTSTSTHTRHLSLHHNYRTYSPGHNRGYGHASSSSASLPQYNSGYGYGLSSVNTASISTGTLSSRKMGAHSHSPSQLREVTPLTIDDFSSANTSQLSLFTSASGFDNMGAHGHKHRGHGPEKISGDFADDHGSGHDDTHKNEGGHGHSCSHDHKHDHGHDHHHHHKHGHDHGHNHGHDHDHDHDHDHVHFHAHAHSSMDDKSRITKFLLRYTSSYPFLNAIMVEKDSRRILYYMLLNVSFMMVQAFYGYVTDSLGLLSDTVHMFFDCMALLVGLVASVLGKRPPSQRFPYGLGKIETLSGFANGILLVLLSVEITFEAFERIWEGTETKRLGELLAVSVMGMVVNLVGMFAFGHHHHGHSHGGHDHSHGDGGCGGHNNENMQGIYLHVLADTLGSASVVVSTLLTYFTGHSFWDQLASVFISVLILGSSKPLIMSAARRLLLGIPDNIEYNLRNTLSGIAQQRGVLAYSVPKFWMDDRLGRENRLLGFVHVVAVKGASLEDVRDRVQNYLSQHNMDIVVQVEREGDASCWCDIGRAASGLALANASSLRPTFSSAKYVDARPHYPTSLVDRILKYHGSNNPRQSLIDIGCGPGNASLAFAGKFNKIVGVDPSEKMIEQASELSSKYPSMSFQVSLAEDLRAFPDAAFDMAIAGQSAHWFSNTAALSEIARAVRPGGSFALWGYNDNILVGYPEATAIFHDFLYRTDGEVAPGMESMAQYWEQPGRGILRTYFDQLVMPSEHWDEVTRKIYKPDFKTCQVAPGDAEQSGLWLEKRLTLGEFEAYVRTYSAFCAWRDANPKFVSKEDGGEGDIIDVMMDKMRASTEAFNVRGLEVVAVWGTALVMAKRV</sequence>
<evidence type="ECO:0000256" key="7">
    <source>
        <dbReference type="ARBA" id="ARBA00023136"/>
    </source>
</evidence>
<dbReference type="Pfam" id="PF08241">
    <property type="entry name" value="Methyltransf_11"/>
    <property type="match status" value="1"/>
</dbReference>
<keyword evidence="4 10" id="KW-0812">Transmembrane</keyword>
<feature type="transmembrane region" description="Helical" evidence="10">
    <location>
        <begin position="506"/>
        <end position="527"/>
    </location>
</feature>
<dbReference type="CDD" id="cd02440">
    <property type="entry name" value="AdoMet_MTases"/>
    <property type="match status" value="1"/>
</dbReference>
<accession>A0ABR3ZMR6</accession>
<proteinExistence type="inferred from homology"/>
<feature type="compositionally biased region" description="Polar residues" evidence="9">
    <location>
        <begin position="153"/>
        <end position="170"/>
    </location>
</feature>
<dbReference type="InterPro" id="IPR002524">
    <property type="entry name" value="Cation_efflux"/>
</dbReference>
<comment type="subcellular location">
    <subcellularLocation>
        <location evidence="8">Endoplasmic reticulum membrane</location>
        <topology evidence="8">Multi-pass membrane protein</topology>
    </subcellularLocation>
    <subcellularLocation>
        <location evidence="1">Membrane</location>
        <topology evidence="1">Multi-pass membrane protein</topology>
    </subcellularLocation>
</comment>
<evidence type="ECO:0000256" key="3">
    <source>
        <dbReference type="ARBA" id="ARBA00022448"/>
    </source>
</evidence>